<protein>
    <recommendedName>
        <fullName evidence="4">Ribosomal protein L15</fullName>
    </recommendedName>
</protein>
<sequence length="85" mass="9644">MRRYEGSAIRPTPPHKAPRLGYKAKQGLVIYDIRVRCGDRKHPVTKTCTYNKPKIHSVDELQPTPNLQSLAQMTDVTVSIMKPSQ</sequence>
<evidence type="ECO:0000256" key="4">
    <source>
        <dbReference type="RuleBase" id="RU000663"/>
    </source>
</evidence>
<dbReference type="Proteomes" id="UP001286313">
    <property type="component" value="Unassembled WGS sequence"/>
</dbReference>
<dbReference type="InterPro" id="IPR000439">
    <property type="entry name" value="Ribosomal_eL15"/>
</dbReference>
<dbReference type="InterPro" id="IPR012678">
    <property type="entry name" value="Ribosomal_uL23/eL15/eS24_sf"/>
</dbReference>
<proteinExistence type="inferred from homology"/>
<dbReference type="GO" id="GO:0022625">
    <property type="term" value="C:cytosolic large ribosomal subunit"/>
    <property type="evidence" value="ECO:0007669"/>
    <property type="project" value="TreeGrafter"/>
</dbReference>
<gene>
    <name evidence="5" type="ORF">Pcinc_002427</name>
</gene>
<evidence type="ECO:0000313" key="5">
    <source>
        <dbReference type="EMBL" id="KAK3893770.1"/>
    </source>
</evidence>
<keyword evidence="3 4" id="KW-0687">Ribonucleoprotein</keyword>
<dbReference type="PANTHER" id="PTHR11847">
    <property type="entry name" value="RIBOSOMAL PROTEIN L15"/>
    <property type="match status" value="1"/>
</dbReference>
<name>A0AAE1L5F0_PETCI</name>
<keyword evidence="2 4" id="KW-0689">Ribosomal protein</keyword>
<dbReference type="InterPro" id="IPR024794">
    <property type="entry name" value="Rbsml_eL15_core_dom_sf"/>
</dbReference>
<accession>A0AAE1L5F0</accession>
<organism evidence="5 6">
    <name type="scientific">Petrolisthes cinctipes</name>
    <name type="common">Flat porcelain crab</name>
    <dbReference type="NCBI Taxonomy" id="88211"/>
    <lineage>
        <taxon>Eukaryota</taxon>
        <taxon>Metazoa</taxon>
        <taxon>Ecdysozoa</taxon>
        <taxon>Arthropoda</taxon>
        <taxon>Crustacea</taxon>
        <taxon>Multicrustacea</taxon>
        <taxon>Malacostraca</taxon>
        <taxon>Eumalacostraca</taxon>
        <taxon>Eucarida</taxon>
        <taxon>Decapoda</taxon>
        <taxon>Pleocyemata</taxon>
        <taxon>Anomura</taxon>
        <taxon>Galatheoidea</taxon>
        <taxon>Porcellanidae</taxon>
        <taxon>Petrolisthes</taxon>
    </lineage>
</organism>
<dbReference type="AlphaFoldDB" id="A0AAE1L5F0"/>
<keyword evidence="6" id="KW-1185">Reference proteome</keyword>
<comment type="caution">
    <text evidence="5">The sequence shown here is derived from an EMBL/GenBank/DDBJ whole genome shotgun (WGS) entry which is preliminary data.</text>
</comment>
<dbReference type="EMBL" id="JAWQEG010000177">
    <property type="protein sequence ID" value="KAK3893770.1"/>
    <property type="molecule type" value="Genomic_DNA"/>
</dbReference>
<dbReference type="SUPFAM" id="SSF54189">
    <property type="entry name" value="Ribosomal proteins S24e, L23 and L15e"/>
    <property type="match status" value="1"/>
</dbReference>
<reference evidence="5" key="1">
    <citation type="submission" date="2023-10" db="EMBL/GenBank/DDBJ databases">
        <title>Genome assemblies of two species of porcelain crab, Petrolisthes cinctipes and Petrolisthes manimaculis (Anomura: Porcellanidae).</title>
        <authorList>
            <person name="Angst P."/>
        </authorList>
    </citation>
    <scope>NUCLEOTIDE SEQUENCE</scope>
    <source>
        <strain evidence="5">PB745_01</strain>
        <tissue evidence="5">Gill</tissue>
    </source>
</reference>
<evidence type="ECO:0000256" key="2">
    <source>
        <dbReference type="ARBA" id="ARBA00022980"/>
    </source>
</evidence>
<comment type="similarity">
    <text evidence="1 4">Belongs to the eukaryotic ribosomal protein eL15 family.</text>
</comment>
<evidence type="ECO:0000313" key="6">
    <source>
        <dbReference type="Proteomes" id="UP001286313"/>
    </source>
</evidence>
<dbReference type="GO" id="GO:0002181">
    <property type="term" value="P:cytoplasmic translation"/>
    <property type="evidence" value="ECO:0007669"/>
    <property type="project" value="TreeGrafter"/>
</dbReference>
<evidence type="ECO:0000256" key="3">
    <source>
        <dbReference type="ARBA" id="ARBA00023274"/>
    </source>
</evidence>
<dbReference type="GO" id="GO:0003723">
    <property type="term" value="F:RNA binding"/>
    <property type="evidence" value="ECO:0007669"/>
    <property type="project" value="TreeGrafter"/>
</dbReference>
<dbReference type="Gene3D" id="3.40.1120.10">
    <property type="entry name" value="Ribosomal protein l15e"/>
    <property type="match status" value="1"/>
</dbReference>
<dbReference type="Pfam" id="PF00827">
    <property type="entry name" value="Ribosomal_L15e"/>
    <property type="match status" value="1"/>
</dbReference>
<evidence type="ECO:0000256" key="1">
    <source>
        <dbReference type="ARBA" id="ARBA00006857"/>
    </source>
</evidence>
<dbReference type="GO" id="GO:0003735">
    <property type="term" value="F:structural constituent of ribosome"/>
    <property type="evidence" value="ECO:0007669"/>
    <property type="project" value="InterPro"/>
</dbReference>
<dbReference type="PANTHER" id="PTHR11847:SF4">
    <property type="entry name" value="LARGE RIBOSOMAL SUBUNIT PROTEIN EL15"/>
    <property type="match status" value="1"/>
</dbReference>